<evidence type="ECO:0000313" key="2">
    <source>
        <dbReference type="Proteomes" id="UP001205105"/>
    </source>
</evidence>
<dbReference type="AlphaFoldDB" id="A0AAD5H8T9"/>
<name>A0AAD5H8T9_9CHLO</name>
<gene>
    <name evidence="1" type="ORF">COHA_000831</name>
</gene>
<keyword evidence="2" id="KW-1185">Reference proteome</keyword>
<organism evidence="1 2">
    <name type="scientific">Chlorella ohadii</name>
    <dbReference type="NCBI Taxonomy" id="2649997"/>
    <lineage>
        <taxon>Eukaryota</taxon>
        <taxon>Viridiplantae</taxon>
        <taxon>Chlorophyta</taxon>
        <taxon>core chlorophytes</taxon>
        <taxon>Trebouxiophyceae</taxon>
        <taxon>Chlorellales</taxon>
        <taxon>Chlorellaceae</taxon>
        <taxon>Chlorella clade</taxon>
        <taxon>Chlorella</taxon>
    </lineage>
</organism>
<dbReference type="EMBL" id="JADXDR010000014">
    <property type="protein sequence ID" value="KAI7845718.1"/>
    <property type="molecule type" value="Genomic_DNA"/>
</dbReference>
<accession>A0AAD5H8T9</accession>
<evidence type="ECO:0000313" key="1">
    <source>
        <dbReference type="EMBL" id="KAI7845718.1"/>
    </source>
</evidence>
<protein>
    <submittedName>
        <fullName evidence="1">Uncharacterized protein</fullName>
    </submittedName>
</protein>
<reference evidence="1" key="1">
    <citation type="submission" date="2020-11" db="EMBL/GenBank/DDBJ databases">
        <title>Chlorella ohadii genome sequencing and assembly.</title>
        <authorList>
            <person name="Murik O."/>
            <person name="Treves H."/>
            <person name="Kedem I."/>
            <person name="Shotland Y."/>
            <person name="Kaplan A."/>
        </authorList>
    </citation>
    <scope>NUCLEOTIDE SEQUENCE</scope>
    <source>
        <strain evidence="1">1</strain>
    </source>
</reference>
<comment type="caution">
    <text evidence="1">The sequence shown here is derived from an EMBL/GenBank/DDBJ whole genome shotgun (WGS) entry which is preliminary data.</text>
</comment>
<dbReference type="Proteomes" id="UP001205105">
    <property type="component" value="Unassembled WGS sequence"/>
</dbReference>
<sequence>MQAELQPCPAKLANPFSHPQPRPTWLYAPAVPCGELLEDSLAPPPGAVAMAVLPANVTRTYTCPDVQAYTATVDFFAPATLESTANTQDRPITFLGADGTEIGSLVTDQASEYAVVVDPATASWTRRAVKNVTGELQGAAFLVREDTRGVANPGCSGVADGVAVTSNYQAM</sequence>
<proteinExistence type="predicted"/>